<evidence type="ECO:0000313" key="1">
    <source>
        <dbReference type="EMBL" id="EON77052.1"/>
    </source>
</evidence>
<organism evidence="1 2">
    <name type="scientific">Lunatimonas lonarensis</name>
    <dbReference type="NCBI Taxonomy" id="1232681"/>
    <lineage>
        <taxon>Bacteria</taxon>
        <taxon>Pseudomonadati</taxon>
        <taxon>Bacteroidota</taxon>
        <taxon>Cytophagia</taxon>
        <taxon>Cytophagales</taxon>
        <taxon>Cyclobacteriaceae</taxon>
    </lineage>
</organism>
<gene>
    <name evidence="1" type="ORF">ADIS_2501</name>
</gene>
<proteinExistence type="predicted"/>
<dbReference type="InterPro" id="IPR025535">
    <property type="entry name" value="DUF4421"/>
</dbReference>
<dbReference type="Proteomes" id="UP000013909">
    <property type="component" value="Unassembled WGS sequence"/>
</dbReference>
<dbReference type="Pfam" id="PF14391">
    <property type="entry name" value="DUF4421"/>
    <property type="match status" value="1"/>
</dbReference>
<dbReference type="STRING" id="1232681.ADIS_2501"/>
<dbReference type="PATRIC" id="fig|1288963.3.peg.2493"/>
<dbReference type="EMBL" id="AQHR01000068">
    <property type="protein sequence ID" value="EON77052.1"/>
    <property type="molecule type" value="Genomic_DNA"/>
</dbReference>
<reference evidence="1 2" key="1">
    <citation type="submission" date="2013-02" db="EMBL/GenBank/DDBJ databases">
        <title>A novel strain isolated from Lonar lake, Maharashtra, India.</title>
        <authorList>
            <person name="Singh A."/>
        </authorList>
    </citation>
    <scope>NUCLEOTIDE SEQUENCE [LARGE SCALE GENOMIC DNA]</scope>
    <source>
        <strain evidence="1 2">AK24</strain>
    </source>
</reference>
<protein>
    <recommendedName>
        <fullName evidence="3">DUF4421 domain-containing protein</fullName>
    </recommendedName>
</protein>
<dbReference type="AlphaFoldDB" id="R7ZSI9"/>
<evidence type="ECO:0000313" key="2">
    <source>
        <dbReference type="Proteomes" id="UP000013909"/>
    </source>
</evidence>
<sequence>MGDKTGGNTYRFEPNSTLNMGVGATYQNLTLNLAYGFDFLNPDLGQGDSKYLDLQAHMYPKKLVIDFFGQFYRGYHVANSALPGSASDRFTVLPDMHVRKLGASVQYLFNGEKLSLRAAFLQNEWQKKSAASALLGFEMYGGTTYNEGGMLSPSLTNEQIGRYDRSRFLEFGPNAGYVATLVIKRHFFLTGSVSTNLGLGYLSSFEGGQQETSWQVTPNLFVRGFAGYNSRHWSVNVNYVHNRVNLPSTTAYDNTIMTGNYRFNLVHRIAPGPKLGQSLGKLDSFLKSLRNRGNKPR</sequence>
<evidence type="ECO:0008006" key="3">
    <source>
        <dbReference type="Google" id="ProtNLM"/>
    </source>
</evidence>
<comment type="caution">
    <text evidence="1">The sequence shown here is derived from an EMBL/GenBank/DDBJ whole genome shotgun (WGS) entry which is preliminary data.</text>
</comment>
<accession>R7ZSI9</accession>
<name>R7ZSI9_9BACT</name>
<keyword evidence="2" id="KW-1185">Reference proteome</keyword>